<keyword evidence="1" id="KW-0812">Transmembrane</keyword>
<dbReference type="STRING" id="469383.Cwoe_0400"/>
<feature type="transmembrane region" description="Helical" evidence="1">
    <location>
        <begin position="82"/>
        <end position="102"/>
    </location>
</feature>
<reference evidence="3" key="2">
    <citation type="submission" date="2010-01" db="EMBL/GenBank/DDBJ databases">
        <title>The complete genome of Conexibacter woesei DSM 14684.</title>
        <authorList>
            <consortium name="US DOE Joint Genome Institute (JGI-PGF)"/>
            <person name="Lucas S."/>
            <person name="Copeland A."/>
            <person name="Lapidus A."/>
            <person name="Glavina del Rio T."/>
            <person name="Dalin E."/>
            <person name="Tice H."/>
            <person name="Bruce D."/>
            <person name="Goodwin L."/>
            <person name="Pitluck S."/>
            <person name="Kyrpides N."/>
            <person name="Mavromatis K."/>
            <person name="Ivanova N."/>
            <person name="Mikhailova N."/>
            <person name="Chertkov O."/>
            <person name="Brettin T."/>
            <person name="Detter J.C."/>
            <person name="Han C."/>
            <person name="Larimer F."/>
            <person name="Land M."/>
            <person name="Hauser L."/>
            <person name="Markowitz V."/>
            <person name="Cheng J.-F."/>
            <person name="Hugenholtz P."/>
            <person name="Woyke T."/>
            <person name="Wu D."/>
            <person name="Pukall R."/>
            <person name="Steenblock K."/>
            <person name="Schneider S."/>
            <person name="Klenk H.-P."/>
            <person name="Eisen J.A."/>
        </authorList>
    </citation>
    <scope>NUCLEOTIDE SEQUENCE [LARGE SCALE GENOMIC DNA]</scope>
    <source>
        <strain evidence="3">DSM 14684 / CIP 108061 / JCM 11494 / NBRC 100937 / ID131577</strain>
    </source>
</reference>
<keyword evidence="1" id="KW-0472">Membrane</keyword>
<dbReference type="Proteomes" id="UP000008229">
    <property type="component" value="Chromosome"/>
</dbReference>
<dbReference type="AlphaFoldDB" id="D3F765"/>
<evidence type="ECO:0000313" key="2">
    <source>
        <dbReference type="EMBL" id="ADB48836.1"/>
    </source>
</evidence>
<protein>
    <submittedName>
        <fullName evidence="2">Uncharacterized protein</fullName>
    </submittedName>
</protein>
<organism evidence="2 3">
    <name type="scientific">Conexibacter woesei (strain DSM 14684 / CCUG 47730 / CIP 108061 / JCM 11494 / NBRC 100937 / ID131577)</name>
    <dbReference type="NCBI Taxonomy" id="469383"/>
    <lineage>
        <taxon>Bacteria</taxon>
        <taxon>Bacillati</taxon>
        <taxon>Actinomycetota</taxon>
        <taxon>Thermoleophilia</taxon>
        <taxon>Solirubrobacterales</taxon>
        <taxon>Conexibacteraceae</taxon>
        <taxon>Conexibacter</taxon>
    </lineage>
</organism>
<keyword evidence="1" id="KW-1133">Transmembrane helix</keyword>
<accession>D3F765</accession>
<dbReference type="EMBL" id="CP001854">
    <property type="protein sequence ID" value="ADB48836.1"/>
    <property type="molecule type" value="Genomic_DNA"/>
</dbReference>
<evidence type="ECO:0000313" key="3">
    <source>
        <dbReference type="Proteomes" id="UP000008229"/>
    </source>
</evidence>
<dbReference type="KEGG" id="cwo:Cwoe_0400"/>
<evidence type="ECO:0000256" key="1">
    <source>
        <dbReference type="SAM" id="Phobius"/>
    </source>
</evidence>
<sequence>MEDPVTRKDDALEQQQVAKVTRAIRALDTPAPPRLRRAVEAAAAGAEAAHGAGSAGGDDAGRAHALRDRFGALGRLRPRTRLAAGGALAAALALVVALVLVLPSGSGSGAAPTVTDVAAVTLRAPTQPAPAVQPGGTLDAQVQDVAFPDWWSSSRAPGPAGEAWKATGARSDSVGDRSVETVFYDGARGQRVGYAIADGKRLPVGGGRYEQRRGVHMWVYDTGGETAVMWYRGDRTCVVSGRGVDTETLLTLASSEAV</sequence>
<reference evidence="2 3" key="1">
    <citation type="journal article" date="2010" name="Stand. Genomic Sci.">
        <title>Complete genome sequence of Conexibacter woesei type strain (ID131577).</title>
        <authorList>
            <person name="Pukall R."/>
            <person name="Lapidus A."/>
            <person name="Glavina Del Rio T."/>
            <person name="Copeland A."/>
            <person name="Tice H."/>
            <person name="Cheng J.-F."/>
            <person name="Lucas S."/>
            <person name="Chen F."/>
            <person name="Nolan M."/>
            <person name="Bruce D."/>
            <person name="Goodwin L."/>
            <person name="Pitluck S."/>
            <person name="Mavromatis K."/>
            <person name="Ivanova N."/>
            <person name="Ovchinnikova G."/>
            <person name="Pati A."/>
            <person name="Chen A."/>
            <person name="Palaniappan K."/>
            <person name="Land M."/>
            <person name="Hauser L."/>
            <person name="Chang Y.-J."/>
            <person name="Jeffries C.D."/>
            <person name="Chain P."/>
            <person name="Meincke L."/>
            <person name="Sims D."/>
            <person name="Brettin T."/>
            <person name="Detter J.C."/>
            <person name="Rohde M."/>
            <person name="Goeker M."/>
            <person name="Bristow J."/>
            <person name="Eisen J.A."/>
            <person name="Markowitz V."/>
            <person name="Kyrpides N.C."/>
            <person name="Klenk H.-P."/>
            <person name="Hugenholtz P."/>
        </authorList>
    </citation>
    <scope>NUCLEOTIDE SEQUENCE [LARGE SCALE GENOMIC DNA]</scope>
    <source>
        <strain evidence="3">DSM 14684 / CIP 108061 / JCM 11494 / NBRC 100937 / ID131577</strain>
    </source>
</reference>
<gene>
    <name evidence="2" type="ordered locus">Cwoe_0400</name>
</gene>
<dbReference type="OrthoDB" id="5245040at2"/>
<dbReference type="RefSeq" id="WP_012931889.1">
    <property type="nucleotide sequence ID" value="NC_013739.1"/>
</dbReference>
<keyword evidence="3" id="KW-1185">Reference proteome</keyword>
<name>D3F765_CONWI</name>
<dbReference type="HOGENOM" id="CLU_1076503_0_0_11"/>
<proteinExistence type="predicted"/>